<feature type="non-terminal residue" evidence="10">
    <location>
        <position position="155"/>
    </location>
</feature>
<dbReference type="AlphaFoldDB" id="A0AAV2BKH2"/>
<comment type="similarity">
    <text evidence="1">Belongs to the DNA polymerase type-B family.</text>
</comment>
<dbReference type="GO" id="GO:0003677">
    <property type="term" value="F:DNA binding"/>
    <property type="evidence" value="ECO:0007669"/>
    <property type="project" value="UniProtKB-KW"/>
</dbReference>
<evidence type="ECO:0000256" key="2">
    <source>
        <dbReference type="ARBA" id="ARBA00012417"/>
    </source>
</evidence>
<name>A0AAV2BKH2_9ARAC</name>
<keyword evidence="7" id="KW-0238">DNA-binding</keyword>
<protein>
    <recommendedName>
        <fullName evidence="2">DNA-directed DNA polymerase</fullName>
        <ecNumber evidence="2">2.7.7.7</ecNumber>
    </recommendedName>
</protein>
<gene>
    <name evidence="10" type="ORF">LARSCL_LOCUS19761</name>
</gene>
<evidence type="ECO:0000259" key="9">
    <source>
        <dbReference type="Pfam" id="PF03175"/>
    </source>
</evidence>
<feature type="non-terminal residue" evidence="10">
    <location>
        <position position="1"/>
    </location>
</feature>
<keyword evidence="5" id="KW-0235">DNA replication</keyword>
<evidence type="ECO:0000256" key="1">
    <source>
        <dbReference type="ARBA" id="ARBA00005755"/>
    </source>
</evidence>
<dbReference type="InterPro" id="IPR036397">
    <property type="entry name" value="RNaseH_sf"/>
</dbReference>
<organism evidence="10 11">
    <name type="scientific">Larinioides sclopetarius</name>
    <dbReference type="NCBI Taxonomy" id="280406"/>
    <lineage>
        <taxon>Eukaryota</taxon>
        <taxon>Metazoa</taxon>
        <taxon>Ecdysozoa</taxon>
        <taxon>Arthropoda</taxon>
        <taxon>Chelicerata</taxon>
        <taxon>Arachnida</taxon>
        <taxon>Araneae</taxon>
        <taxon>Araneomorphae</taxon>
        <taxon>Entelegynae</taxon>
        <taxon>Araneoidea</taxon>
        <taxon>Araneidae</taxon>
        <taxon>Larinioides</taxon>
    </lineage>
</organism>
<dbReference type="PANTHER" id="PTHR33568:SF3">
    <property type="entry name" value="DNA-DIRECTED DNA POLYMERASE"/>
    <property type="match status" value="1"/>
</dbReference>
<dbReference type="EC" id="2.7.7.7" evidence="2"/>
<dbReference type="InterPro" id="IPR012337">
    <property type="entry name" value="RNaseH-like_sf"/>
</dbReference>
<evidence type="ECO:0000256" key="3">
    <source>
        <dbReference type="ARBA" id="ARBA00022679"/>
    </source>
</evidence>
<dbReference type="PANTHER" id="PTHR33568">
    <property type="entry name" value="DNA POLYMERASE"/>
    <property type="match status" value="1"/>
</dbReference>
<evidence type="ECO:0000256" key="5">
    <source>
        <dbReference type="ARBA" id="ARBA00022705"/>
    </source>
</evidence>
<evidence type="ECO:0000256" key="7">
    <source>
        <dbReference type="ARBA" id="ARBA00023125"/>
    </source>
</evidence>
<feature type="domain" description="DNA-directed DNA polymerase family B mitochondria/virus" evidence="9">
    <location>
        <begin position="62"/>
        <end position="149"/>
    </location>
</feature>
<dbReference type="Pfam" id="PF03175">
    <property type="entry name" value="DNA_pol_B_2"/>
    <property type="match status" value="1"/>
</dbReference>
<dbReference type="GO" id="GO:0006260">
    <property type="term" value="P:DNA replication"/>
    <property type="evidence" value="ECO:0007669"/>
    <property type="project" value="UniProtKB-KW"/>
</dbReference>
<keyword evidence="4" id="KW-0548">Nucleotidyltransferase</keyword>
<comment type="caution">
    <text evidence="10">The sequence shown here is derived from an EMBL/GenBank/DDBJ whole genome shotgun (WGS) entry which is preliminary data.</text>
</comment>
<comment type="catalytic activity">
    <reaction evidence="8">
        <text>DNA(n) + a 2'-deoxyribonucleoside 5'-triphosphate = DNA(n+1) + diphosphate</text>
        <dbReference type="Rhea" id="RHEA:22508"/>
        <dbReference type="Rhea" id="RHEA-COMP:17339"/>
        <dbReference type="Rhea" id="RHEA-COMP:17340"/>
        <dbReference type="ChEBI" id="CHEBI:33019"/>
        <dbReference type="ChEBI" id="CHEBI:61560"/>
        <dbReference type="ChEBI" id="CHEBI:173112"/>
        <dbReference type="EC" id="2.7.7.7"/>
    </reaction>
</comment>
<evidence type="ECO:0000313" key="11">
    <source>
        <dbReference type="Proteomes" id="UP001497382"/>
    </source>
</evidence>
<dbReference type="EMBL" id="CAXIEN010000395">
    <property type="protein sequence ID" value="CAL1296390.1"/>
    <property type="molecule type" value="Genomic_DNA"/>
</dbReference>
<dbReference type="SUPFAM" id="SSF53098">
    <property type="entry name" value="Ribonuclease H-like"/>
    <property type="match status" value="1"/>
</dbReference>
<sequence length="155" mass="17558">VSAKDQSDRLIFFDFETDQATGTHIVNFAVAQDAKGVEKIFKGYEACADFCMWLFSPTHKGFTAIAHNMKGFDGQFIMAWMLKQGTIPAIIPNGSMLMTITHTALKIRVIDSFNFFPMSLSNIPACFDLMELKKGYFPHLFNREEHQSYVGPYPD</sequence>
<evidence type="ECO:0000256" key="8">
    <source>
        <dbReference type="ARBA" id="ARBA00049244"/>
    </source>
</evidence>
<accession>A0AAV2BKH2</accession>
<keyword evidence="11" id="KW-1185">Reference proteome</keyword>
<keyword evidence="6" id="KW-0239">DNA-directed DNA polymerase</keyword>
<dbReference type="Proteomes" id="UP001497382">
    <property type="component" value="Unassembled WGS sequence"/>
</dbReference>
<evidence type="ECO:0000256" key="4">
    <source>
        <dbReference type="ARBA" id="ARBA00022695"/>
    </source>
</evidence>
<keyword evidence="3" id="KW-0808">Transferase</keyword>
<dbReference type="Gene3D" id="3.30.420.10">
    <property type="entry name" value="Ribonuclease H-like superfamily/Ribonuclease H"/>
    <property type="match status" value="1"/>
</dbReference>
<proteinExistence type="inferred from homology"/>
<dbReference type="InterPro" id="IPR004868">
    <property type="entry name" value="DNA-dir_DNA_pol_B_mt/vir"/>
</dbReference>
<dbReference type="GO" id="GO:0000166">
    <property type="term" value="F:nucleotide binding"/>
    <property type="evidence" value="ECO:0007669"/>
    <property type="project" value="InterPro"/>
</dbReference>
<evidence type="ECO:0000313" key="10">
    <source>
        <dbReference type="EMBL" id="CAL1296390.1"/>
    </source>
</evidence>
<evidence type="ECO:0000256" key="6">
    <source>
        <dbReference type="ARBA" id="ARBA00022932"/>
    </source>
</evidence>
<reference evidence="10 11" key="1">
    <citation type="submission" date="2024-04" db="EMBL/GenBank/DDBJ databases">
        <authorList>
            <person name="Rising A."/>
            <person name="Reimegard J."/>
            <person name="Sonavane S."/>
            <person name="Akerstrom W."/>
            <person name="Nylinder S."/>
            <person name="Hedman E."/>
            <person name="Kallberg Y."/>
        </authorList>
    </citation>
    <scope>NUCLEOTIDE SEQUENCE [LARGE SCALE GENOMIC DNA]</scope>
</reference>
<dbReference type="GO" id="GO:0003887">
    <property type="term" value="F:DNA-directed DNA polymerase activity"/>
    <property type="evidence" value="ECO:0007669"/>
    <property type="project" value="UniProtKB-KW"/>
</dbReference>